<keyword evidence="2" id="KW-1185">Reference proteome</keyword>
<gene>
    <name evidence="1" type="ORF">IFM89_033528</name>
</gene>
<dbReference type="Proteomes" id="UP000631114">
    <property type="component" value="Unassembled WGS sequence"/>
</dbReference>
<name>A0A835HAF5_9MAGN</name>
<evidence type="ECO:0000313" key="1">
    <source>
        <dbReference type="EMBL" id="KAF9594558.1"/>
    </source>
</evidence>
<comment type="caution">
    <text evidence="1">The sequence shown here is derived from an EMBL/GenBank/DDBJ whole genome shotgun (WGS) entry which is preliminary data.</text>
</comment>
<dbReference type="PANTHER" id="PTHR48040">
    <property type="entry name" value="PLEIOTROPIC DRUG RESISTANCE PROTEIN 1-LIKE ISOFORM X1"/>
    <property type="match status" value="1"/>
</dbReference>
<protein>
    <submittedName>
        <fullName evidence="1">Uncharacterized protein</fullName>
    </submittedName>
</protein>
<accession>A0A835HAF5</accession>
<dbReference type="PANTHER" id="PTHR48040:SF60">
    <property type="entry name" value="ABC TRANSPORTER DOMAIN-CONTAINING PROTEIN"/>
    <property type="match status" value="1"/>
</dbReference>
<dbReference type="EMBL" id="JADFTS010000008">
    <property type="protein sequence ID" value="KAF9594558.1"/>
    <property type="molecule type" value="Genomic_DNA"/>
</dbReference>
<dbReference type="AlphaFoldDB" id="A0A835HAF5"/>
<organism evidence="1 2">
    <name type="scientific">Coptis chinensis</name>
    <dbReference type="NCBI Taxonomy" id="261450"/>
    <lineage>
        <taxon>Eukaryota</taxon>
        <taxon>Viridiplantae</taxon>
        <taxon>Streptophyta</taxon>
        <taxon>Embryophyta</taxon>
        <taxon>Tracheophyta</taxon>
        <taxon>Spermatophyta</taxon>
        <taxon>Magnoliopsida</taxon>
        <taxon>Ranunculales</taxon>
        <taxon>Ranunculaceae</taxon>
        <taxon>Coptidoideae</taxon>
        <taxon>Coptis</taxon>
    </lineage>
</organism>
<sequence length="234" mass="26519">MGTQANEAFPETWHSDAAAISSDGIENENFSEQLNQQSKRTLKHEMLSIIVKCSLPLEKIEIQSKLEAFLEQRSDSDLDKEFYRKSFDPMVIYVLAPNLPKGNVVVLILFQISRQAITGITEIKDGCNPATWMSEVSAASIEIQLDVDFAEVYVNSTLYQRNQELIEELSTPASGSKEVYFPTELSQSFSTQCVGSFWKFVFLVNFVAYIPRGYKENTISDSLSQYNYVSEPYL</sequence>
<proteinExistence type="predicted"/>
<dbReference type="OrthoDB" id="686384at2759"/>
<evidence type="ECO:0000313" key="2">
    <source>
        <dbReference type="Proteomes" id="UP000631114"/>
    </source>
</evidence>
<reference evidence="1 2" key="1">
    <citation type="submission" date="2020-10" db="EMBL/GenBank/DDBJ databases">
        <title>The Coptis chinensis genome and diversification of protoberbering-type alkaloids.</title>
        <authorList>
            <person name="Wang B."/>
            <person name="Shu S."/>
            <person name="Song C."/>
            <person name="Liu Y."/>
        </authorList>
    </citation>
    <scope>NUCLEOTIDE SEQUENCE [LARGE SCALE GENOMIC DNA]</scope>
    <source>
        <strain evidence="1">HL-2020</strain>
        <tissue evidence="1">Leaf</tissue>
    </source>
</reference>